<dbReference type="SUPFAM" id="SSF54518">
    <property type="entry name" value="Tubby C-terminal domain-like"/>
    <property type="match status" value="1"/>
</dbReference>
<dbReference type="InterPro" id="IPR005552">
    <property type="entry name" value="Scramblase"/>
</dbReference>
<evidence type="ECO:0000313" key="3">
    <source>
        <dbReference type="EMBL" id="EYC45417.1"/>
    </source>
</evidence>
<proteinExistence type="inferred from homology"/>
<evidence type="ECO:0000256" key="1">
    <source>
        <dbReference type="ARBA" id="ARBA00005350"/>
    </source>
</evidence>
<comment type="cofactor">
    <cofactor evidence="2">
        <name>Ca(2+)</name>
        <dbReference type="ChEBI" id="CHEBI:29108"/>
    </cofactor>
</comment>
<reference evidence="4" key="1">
    <citation type="journal article" date="2015" name="Nat. Genet.">
        <title>The genome and transcriptome of the zoonotic hookworm Ancylostoma ceylanicum identify infection-specific gene families.</title>
        <authorList>
            <person name="Schwarz E.M."/>
            <person name="Hu Y."/>
            <person name="Antoshechkin I."/>
            <person name="Miller M.M."/>
            <person name="Sternberg P.W."/>
            <person name="Aroian R.V."/>
        </authorList>
    </citation>
    <scope>NUCLEOTIDE SEQUENCE</scope>
    <source>
        <strain evidence="4">HY135</strain>
    </source>
</reference>
<dbReference type="InterPro" id="IPR025659">
    <property type="entry name" value="Tubby-like_C"/>
</dbReference>
<dbReference type="GO" id="GO:0005886">
    <property type="term" value="C:plasma membrane"/>
    <property type="evidence" value="ECO:0007669"/>
    <property type="project" value="TreeGrafter"/>
</dbReference>
<comment type="function">
    <text evidence="2">May mediate accelerated ATP-independent bidirectional transbilayer migration of phospholipids upon binding calcium ions that results in a loss of phospholipid asymmetry in the plasma membrane.</text>
</comment>
<gene>
    <name evidence="3" type="primary">Acey_s0428.g1282</name>
    <name evidence="3" type="ORF">Y032_0428g1282</name>
</gene>
<dbReference type="AlphaFoldDB" id="A0A016X1M1"/>
<organism evidence="3 4">
    <name type="scientific">Ancylostoma ceylanicum</name>
    <dbReference type="NCBI Taxonomy" id="53326"/>
    <lineage>
        <taxon>Eukaryota</taxon>
        <taxon>Metazoa</taxon>
        <taxon>Ecdysozoa</taxon>
        <taxon>Nematoda</taxon>
        <taxon>Chromadorea</taxon>
        <taxon>Rhabditida</taxon>
        <taxon>Rhabditina</taxon>
        <taxon>Rhabditomorpha</taxon>
        <taxon>Strongyloidea</taxon>
        <taxon>Ancylostomatidae</taxon>
        <taxon>Ancylostomatinae</taxon>
        <taxon>Ancylostoma</taxon>
    </lineage>
</organism>
<name>A0A016X1M1_9BILA</name>
<dbReference type="Pfam" id="PF03803">
    <property type="entry name" value="Scramblase"/>
    <property type="match status" value="1"/>
</dbReference>
<accession>A0A016X1M1</accession>
<keyword evidence="4" id="KW-1185">Reference proteome</keyword>
<dbReference type="PANTHER" id="PTHR23248:SF63">
    <property type="entry name" value="PHOSPHOLIPID SCRAMBLASE"/>
    <property type="match status" value="1"/>
</dbReference>
<keyword evidence="2" id="KW-0106">Calcium</keyword>
<keyword evidence="2" id="KW-0449">Lipoprotein</keyword>
<comment type="similarity">
    <text evidence="1 2">Belongs to the phospholipid scramblase family.</text>
</comment>
<dbReference type="OrthoDB" id="10041953at2759"/>
<evidence type="ECO:0000313" key="4">
    <source>
        <dbReference type="Proteomes" id="UP000024635"/>
    </source>
</evidence>
<comment type="caution">
    <text evidence="3">The sequence shown here is derived from an EMBL/GenBank/DDBJ whole genome shotgun (WGS) entry which is preliminary data.</text>
</comment>
<dbReference type="Proteomes" id="UP000024635">
    <property type="component" value="Unassembled WGS sequence"/>
</dbReference>
<evidence type="ECO:0000256" key="2">
    <source>
        <dbReference type="RuleBase" id="RU363116"/>
    </source>
</evidence>
<sequence length="347" mass="37643">MQSRFLLLTDLKLSYEGTRGVAKDINNSVISLSPLSSGEASYQMAAYTTADAPPPPPGTFAIQPGYGPPQMQMMPMQTAPGPYMMTQAITTQPGAYAGQTQPGAFPGQTAIWMPMPAPIDGVPAGLEYLTMVDKIMVHQMFEVLELVTGFETKNKYALRNANGEQVYYAFEESECCERQCCGPNRGFTMHIVDNFKREVLLIRRPFKCCGGACFGLCANAGCCASECTVESPPGNVIGTVTQRGAFCAAALEMKDADDKVILRVEGPCCCMMCGCQDKEFPVDTTTGENIGSITKKWGGCLREAYTDADVFSVTFPLDLDVRAKAVLLGATFLIDFMQFEQPKNNNS</sequence>
<dbReference type="GO" id="GO:0017128">
    <property type="term" value="F:phospholipid scramblase activity"/>
    <property type="evidence" value="ECO:0007669"/>
    <property type="project" value="InterPro"/>
</dbReference>
<dbReference type="STRING" id="53326.A0A016X1M1"/>
<keyword evidence="2" id="KW-0564">Palmitate</keyword>
<dbReference type="EMBL" id="JARK01000028">
    <property type="protein sequence ID" value="EYC45417.1"/>
    <property type="molecule type" value="Genomic_DNA"/>
</dbReference>
<dbReference type="PANTHER" id="PTHR23248">
    <property type="entry name" value="PHOSPHOLIPID SCRAMBLASE-RELATED"/>
    <property type="match status" value="1"/>
</dbReference>
<protein>
    <recommendedName>
        <fullName evidence="2">Phospholipid scramblase</fullName>
    </recommendedName>
</protein>